<evidence type="ECO:0000256" key="5">
    <source>
        <dbReference type="ARBA" id="ARBA00022833"/>
    </source>
</evidence>
<comment type="subcellular location">
    <subcellularLocation>
        <location evidence="1">Nucleus</location>
    </subcellularLocation>
</comment>
<dbReference type="PROSITE" id="PS00028">
    <property type="entry name" value="ZINC_FINGER_C2H2_1"/>
    <property type="match status" value="4"/>
</dbReference>
<feature type="domain" description="C2H2-type" evidence="9">
    <location>
        <begin position="57"/>
        <end position="77"/>
    </location>
</feature>
<keyword evidence="2" id="KW-0479">Metal-binding</keyword>
<sequence length="755" mass="83805">ADGRVEPYELVELFYGSSSVSPATHASQLSPRSAGTSSPEIMQVLEQSSKDKHPDSYTCEVCGRLFREASHFTKHKRGALCRKLAQRLAKKNKKRKGTGNESLDRKKQTILHKPYQCNVCGAKFCDKVNVELHIERRHHTKQQLWVEIAKNGGFSCAECDRWFQDKAELIDHHSQHRQTYGHQNDRLNHPGDRVPMSERALTQQPQNAAVAYYHDALHHVQNYGQQPQPSHLPPPPPPPVAHMHPNIAAMLHTPQITPVALVPNSQTNSQPVMSPLTPIPEVPLLGVDTVAKVAKHNKPDRLATGNKWNICGDCGLKFVDPMNLEIHIQRKHTDSYMVETVNLGYGAILYKTNNTRSDIQCILNQNGTSIPDTKPNKTNPQTFDCILCGFKATTKNHILYHLQNIHNTNNTNFIHVLETLDCGKKNSRGHKLKKGSQDPLLRVQKHTCEACKEVFLSKAELIRHRIKDKQYMCNVCCHSSCSQQQITAHMDTHNLLVVENEQNSVCSGILCWICGHVLASASALDGHIGDHDSRISVECIYCGERSRRLNHLIPHLLNNHPRQSHRVKVTLTRPDHTTAFYFVKVFQDGSLEEDSDPHPPSSVAVTASSSNTGISTSSIVISAHFPPAYACSECGACLAGAAQLEAHLQVHQSCAVTTDTSTSSSNDTFTNSVASMIPAPQAIGMMPGSVDKVPGSIEFRCEECGFWRQESEPVMRHIQAVHMSGNMLHSVKLQSGVIQVHPIHVVTPISSLSTQ</sequence>
<dbReference type="InterPro" id="IPR050331">
    <property type="entry name" value="Zinc_finger"/>
</dbReference>
<evidence type="ECO:0000256" key="4">
    <source>
        <dbReference type="ARBA" id="ARBA00022771"/>
    </source>
</evidence>
<name>A0AAN8WXG0_HALRR</name>
<organism evidence="10 11">
    <name type="scientific">Halocaridina rubra</name>
    <name type="common">Hawaiian red shrimp</name>
    <dbReference type="NCBI Taxonomy" id="373956"/>
    <lineage>
        <taxon>Eukaryota</taxon>
        <taxon>Metazoa</taxon>
        <taxon>Ecdysozoa</taxon>
        <taxon>Arthropoda</taxon>
        <taxon>Crustacea</taxon>
        <taxon>Multicrustacea</taxon>
        <taxon>Malacostraca</taxon>
        <taxon>Eumalacostraca</taxon>
        <taxon>Eucarida</taxon>
        <taxon>Decapoda</taxon>
        <taxon>Pleocyemata</taxon>
        <taxon>Caridea</taxon>
        <taxon>Atyoidea</taxon>
        <taxon>Atyidae</taxon>
        <taxon>Halocaridina</taxon>
    </lineage>
</organism>
<evidence type="ECO:0000313" key="11">
    <source>
        <dbReference type="Proteomes" id="UP001381693"/>
    </source>
</evidence>
<evidence type="ECO:0000256" key="8">
    <source>
        <dbReference type="SAM" id="MobiDB-lite"/>
    </source>
</evidence>
<evidence type="ECO:0000256" key="2">
    <source>
        <dbReference type="ARBA" id="ARBA00022723"/>
    </source>
</evidence>
<keyword evidence="4 7" id="KW-0863">Zinc-finger</keyword>
<dbReference type="PROSITE" id="PS50157">
    <property type="entry name" value="ZINC_FINGER_C2H2_2"/>
    <property type="match status" value="4"/>
</dbReference>
<reference evidence="10 11" key="1">
    <citation type="submission" date="2023-11" db="EMBL/GenBank/DDBJ databases">
        <title>Halocaridina rubra genome assembly.</title>
        <authorList>
            <person name="Smith C."/>
        </authorList>
    </citation>
    <scope>NUCLEOTIDE SEQUENCE [LARGE SCALE GENOMIC DNA]</scope>
    <source>
        <strain evidence="10">EP-1</strain>
        <tissue evidence="10">Whole</tissue>
    </source>
</reference>
<keyword evidence="6" id="KW-0539">Nucleus</keyword>
<dbReference type="PANTHER" id="PTHR16515">
    <property type="entry name" value="PR DOMAIN ZINC FINGER PROTEIN"/>
    <property type="match status" value="1"/>
</dbReference>
<dbReference type="SUPFAM" id="SSF57667">
    <property type="entry name" value="beta-beta-alpha zinc fingers"/>
    <property type="match status" value="1"/>
</dbReference>
<gene>
    <name evidence="10" type="ORF">SK128_024831</name>
</gene>
<evidence type="ECO:0000256" key="7">
    <source>
        <dbReference type="PROSITE-ProRule" id="PRU00042"/>
    </source>
</evidence>
<evidence type="ECO:0000259" key="9">
    <source>
        <dbReference type="PROSITE" id="PS50157"/>
    </source>
</evidence>
<feature type="non-terminal residue" evidence="10">
    <location>
        <position position="1"/>
    </location>
</feature>
<feature type="domain" description="C2H2-type" evidence="9">
    <location>
        <begin position="115"/>
        <end position="144"/>
    </location>
</feature>
<keyword evidence="5" id="KW-0862">Zinc</keyword>
<evidence type="ECO:0000256" key="3">
    <source>
        <dbReference type="ARBA" id="ARBA00022737"/>
    </source>
</evidence>
<proteinExistence type="predicted"/>
<dbReference type="Proteomes" id="UP001381693">
    <property type="component" value="Unassembled WGS sequence"/>
</dbReference>
<feature type="domain" description="C2H2-type" evidence="9">
    <location>
        <begin position="629"/>
        <end position="651"/>
    </location>
</feature>
<dbReference type="Pfam" id="PF00096">
    <property type="entry name" value="zf-C2H2"/>
    <property type="match status" value="3"/>
</dbReference>
<feature type="compositionally biased region" description="Pro residues" evidence="8">
    <location>
        <begin position="230"/>
        <end position="240"/>
    </location>
</feature>
<comment type="caution">
    <text evidence="10">The sequence shown here is derived from an EMBL/GenBank/DDBJ whole genome shotgun (WGS) entry which is preliminary data.</text>
</comment>
<protein>
    <recommendedName>
        <fullName evidence="9">C2H2-type domain-containing protein</fullName>
    </recommendedName>
</protein>
<dbReference type="GO" id="GO:0008270">
    <property type="term" value="F:zinc ion binding"/>
    <property type="evidence" value="ECO:0007669"/>
    <property type="project" value="UniProtKB-KW"/>
</dbReference>
<evidence type="ECO:0000256" key="1">
    <source>
        <dbReference type="ARBA" id="ARBA00004123"/>
    </source>
</evidence>
<dbReference type="PANTHER" id="PTHR16515:SF49">
    <property type="entry name" value="GASTRULA ZINC FINGER PROTEIN XLCGF49.1-LIKE-RELATED"/>
    <property type="match status" value="1"/>
</dbReference>
<dbReference type="SMART" id="SM00355">
    <property type="entry name" value="ZnF_C2H2"/>
    <property type="match status" value="11"/>
</dbReference>
<evidence type="ECO:0000256" key="6">
    <source>
        <dbReference type="ARBA" id="ARBA00023242"/>
    </source>
</evidence>
<feature type="domain" description="C2H2-type" evidence="9">
    <location>
        <begin position="154"/>
        <end position="176"/>
    </location>
</feature>
<accession>A0AAN8WXG0</accession>
<dbReference type="GO" id="GO:0010468">
    <property type="term" value="P:regulation of gene expression"/>
    <property type="evidence" value="ECO:0007669"/>
    <property type="project" value="TreeGrafter"/>
</dbReference>
<keyword evidence="11" id="KW-1185">Reference proteome</keyword>
<keyword evidence="3" id="KW-0677">Repeat</keyword>
<dbReference type="EMBL" id="JAXCGZ010017034">
    <property type="protein sequence ID" value="KAK7069074.1"/>
    <property type="molecule type" value="Genomic_DNA"/>
</dbReference>
<dbReference type="GO" id="GO:0005634">
    <property type="term" value="C:nucleus"/>
    <property type="evidence" value="ECO:0007669"/>
    <property type="project" value="UniProtKB-SubCell"/>
</dbReference>
<feature type="region of interest" description="Disordered" evidence="8">
    <location>
        <begin position="223"/>
        <end position="242"/>
    </location>
</feature>
<dbReference type="InterPro" id="IPR013087">
    <property type="entry name" value="Znf_C2H2_type"/>
</dbReference>
<dbReference type="AlphaFoldDB" id="A0AAN8WXG0"/>
<evidence type="ECO:0000313" key="10">
    <source>
        <dbReference type="EMBL" id="KAK7069074.1"/>
    </source>
</evidence>
<dbReference type="Gene3D" id="3.30.160.60">
    <property type="entry name" value="Classic Zinc Finger"/>
    <property type="match status" value="2"/>
</dbReference>
<dbReference type="InterPro" id="IPR036236">
    <property type="entry name" value="Znf_C2H2_sf"/>
</dbReference>